<protein>
    <recommendedName>
        <fullName evidence="3">tRNA-splicing endonuclease subunit Sen15 domain-containing protein</fullName>
    </recommendedName>
</protein>
<evidence type="ECO:0000256" key="1">
    <source>
        <dbReference type="ARBA" id="ARBA00006091"/>
    </source>
</evidence>
<name>A0A284RN51_ARMOS</name>
<accession>A0A284RN51</accession>
<evidence type="ECO:0000313" key="5">
    <source>
        <dbReference type="Proteomes" id="UP000219338"/>
    </source>
</evidence>
<gene>
    <name evidence="4" type="ORF">ARMOST_13586</name>
</gene>
<feature type="domain" description="tRNA-splicing endonuclease subunit Sen15" evidence="3">
    <location>
        <begin position="53"/>
        <end position="138"/>
    </location>
</feature>
<dbReference type="GO" id="GO:0005634">
    <property type="term" value="C:nucleus"/>
    <property type="evidence" value="ECO:0007669"/>
    <property type="project" value="UniProtKB-ARBA"/>
</dbReference>
<organism evidence="4 5">
    <name type="scientific">Armillaria ostoyae</name>
    <name type="common">Armillaria root rot fungus</name>
    <dbReference type="NCBI Taxonomy" id="47428"/>
    <lineage>
        <taxon>Eukaryota</taxon>
        <taxon>Fungi</taxon>
        <taxon>Dikarya</taxon>
        <taxon>Basidiomycota</taxon>
        <taxon>Agaricomycotina</taxon>
        <taxon>Agaricomycetes</taxon>
        <taxon>Agaricomycetidae</taxon>
        <taxon>Agaricales</taxon>
        <taxon>Marasmiineae</taxon>
        <taxon>Physalacriaceae</taxon>
        <taxon>Armillaria</taxon>
    </lineage>
</organism>
<dbReference type="OrthoDB" id="10002170at2759"/>
<evidence type="ECO:0000259" key="3">
    <source>
        <dbReference type="Pfam" id="PF09631"/>
    </source>
</evidence>
<dbReference type="InterPro" id="IPR011856">
    <property type="entry name" value="tRNA_endonuc-like_dom_sf"/>
</dbReference>
<dbReference type="Pfam" id="PF09631">
    <property type="entry name" value="Sen15"/>
    <property type="match status" value="1"/>
</dbReference>
<keyword evidence="5" id="KW-1185">Reference proteome</keyword>
<dbReference type="GO" id="GO:0003676">
    <property type="term" value="F:nucleic acid binding"/>
    <property type="evidence" value="ECO:0007669"/>
    <property type="project" value="InterPro"/>
</dbReference>
<dbReference type="GO" id="GO:0006388">
    <property type="term" value="P:tRNA splicing, via endonucleolytic cleavage and ligation"/>
    <property type="evidence" value="ECO:0007669"/>
    <property type="project" value="InterPro"/>
</dbReference>
<dbReference type="OMA" id="PVYVVPC"/>
<proteinExistence type="inferred from homology"/>
<evidence type="ECO:0000313" key="4">
    <source>
        <dbReference type="EMBL" id="SJL10202.1"/>
    </source>
</evidence>
<evidence type="ECO:0000256" key="2">
    <source>
        <dbReference type="ARBA" id="ARBA00022694"/>
    </source>
</evidence>
<dbReference type="Proteomes" id="UP000219338">
    <property type="component" value="Unassembled WGS sequence"/>
</dbReference>
<dbReference type="Gene3D" id="3.40.1350.10">
    <property type="match status" value="1"/>
</dbReference>
<dbReference type="AlphaFoldDB" id="A0A284RN51"/>
<dbReference type="STRING" id="47428.A0A284RN51"/>
<dbReference type="InterPro" id="IPR018593">
    <property type="entry name" value="tRNA-endonuc_su_Sen15"/>
</dbReference>
<dbReference type="SUPFAM" id="SSF53032">
    <property type="entry name" value="tRNA-intron endonuclease catalytic domain-like"/>
    <property type="match status" value="1"/>
</dbReference>
<sequence>MNAHPSTPALTLLLSKYPKTSGSLFLVYNDVVHGEIKFLIPDLLFLRPEIALAQSWKDVESVDLGEQCPRGAIKGRRPNTDSNEPVYVVPCALAETVSYAWLQSAFKSLSEPSEIYLGIAADDSSIVYYKISSGIVKPPV</sequence>
<reference evidence="5" key="1">
    <citation type="journal article" date="2017" name="Nat. Ecol. Evol.">
        <title>Genome expansion and lineage-specific genetic innovations in the forest pathogenic fungi Armillaria.</title>
        <authorList>
            <person name="Sipos G."/>
            <person name="Prasanna A.N."/>
            <person name="Walter M.C."/>
            <person name="O'Connor E."/>
            <person name="Balint B."/>
            <person name="Krizsan K."/>
            <person name="Kiss B."/>
            <person name="Hess J."/>
            <person name="Varga T."/>
            <person name="Slot J."/>
            <person name="Riley R."/>
            <person name="Boka B."/>
            <person name="Rigling D."/>
            <person name="Barry K."/>
            <person name="Lee J."/>
            <person name="Mihaltcheva S."/>
            <person name="LaButti K."/>
            <person name="Lipzen A."/>
            <person name="Waldron R."/>
            <person name="Moloney N.M."/>
            <person name="Sperisen C."/>
            <person name="Kredics L."/>
            <person name="Vagvoelgyi C."/>
            <person name="Patrignani A."/>
            <person name="Fitzpatrick D."/>
            <person name="Nagy I."/>
            <person name="Doyle S."/>
            <person name="Anderson J.B."/>
            <person name="Grigoriev I.V."/>
            <person name="Gueldener U."/>
            <person name="Muensterkoetter M."/>
            <person name="Nagy L.G."/>
        </authorList>
    </citation>
    <scope>NUCLEOTIDE SEQUENCE [LARGE SCALE GENOMIC DNA]</scope>
    <source>
        <strain evidence="5">C18/9</strain>
    </source>
</reference>
<keyword evidence="2" id="KW-0819">tRNA processing</keyword>
<comment type="similarity">
    <text evidence="1">Belongs to the SEN15 family.</text>
</comment>
<dbReference type="EMBL" id="FUEG01000011">
    <property type="protein sequence ID" value="SJL10202.1"/>
    <property type="molecule type" value="Genomic_DNA"/>
</dbReference>
<dbReference type="InterPro" id="IPR036167">
    <property type="entry name" value="tRNA_intron_Endo_cat-like_sf"/>
</dbReference>